<evidence type="ECO:0000256" key="1">
    <source>
        <dbReference type="SAM" id="MobiDB-lite"/>
    </source>
</evidence>
<evidence type="ECO:0000313" key="2">
    <source>
        <dbReference type="EMBL" id="MED6216584.1"/>
    </source>
</evidence>
<comment type="caution">
    <text evidence="2">The sequence shown here is derived from an EMBL/GenBank/DDBJ whole genome shotgun (WGS) entry which is preliminary data.</text>
</comment>
<name>A0ABU6Z4S9_9FABA</name>
<keyword evidence="3" id="KW-1185">Reference proteome</keyword>
<evidence type="ECO:0000313" key="3">
    <source>
        <dbReference type="Proteomes" id="UP001341840"/>
    </source>
</evidence>
<dbReference type="Proteomes" id="UP001341840">
    <property type="component" value="Unassembled WGS sequence"/>
</dbReference>
<protein>
    <submittedName>
        <fullName evidence="2">Uncharacterized protein</fullName>
    </submittedName>
</protein>
<dbReference type="EMBL" id="JASCZI010271880">
    <property type="protein sequence ID" value="MED6216584.1"/>
    <property type="molecule type" value="Genomic_DNA"/>
</dbReference>
<sequence>MGRDRDVIWFRSSTPVVFQMYPVVTLKELKSVILRNMGLGAVGTSAYPRLLGVRLAQTVCSPIKCPAPEVPMLMDANSGEDSDEEFVSNVEESSESSNGSEFVLESQSRTGFLLPAPVPIPDLSYVNIHFHTLHLEDMDEEPMEGFGVDQGTALPCPTAAADNAPGNPAYTLQQGPHPYGDPGGMPHPTE</sequence>
<feature type="region of interest" description="Disordered" evidence="1">
    <location>
        <begin position="157"/>
        <end position="190"/>
    </location>
</feature>
<organism evidence="2 3">
    <name type="scientific">Stylosanthes scabra</name>
    <dbReference type="NCBI Taxonomy" id="79078"/>
    <lineage>
        <taxon>Eukaryota</taxon>
        <taxon>Viridiplantae</taxon>
        <taxon>Streptophyta</taxon>
        <taxon>Embryophyta</taxon>
        <taxon>Tracheophyta</taxon>
        <taxon>Spermatophyta</taxon>
        <taxon>Magnoliopsida</taxon>
        <taxon>eudicotyledons</taxon>
        <taxon>Gunneridae</taxon>
        <taxon>Pentapetalae</taxon>
        <taxon>rosids</taxon>
        <taxon>fabids</taxon>
        <taxon>Fabales</taxon>
        <taxon>Fabaceae</taxon>
        <taxon>Papilionoideae</taxon>
        <taxon>50 kb inversion clade</taxon>
        <taxon>dalbergioids sensu lato</taxon>
        <taxon>Dalbergieae</taxon>
        <taxon>Pterocarpus clade</taxon>
        <taxon>Stylosanthes</taxon>
    </lineage>
</organism>
<gene>
    <name evidence="2" type="ORF">PIB30_008878</name>
</gene>
<reference evidence="2 3" key="1">
    <citation type="journal article" date="2023" name="Plants (Basel)">
        <title>Bridging the Gap: Combining Genomics and Transcriptomics Approaches to Understand Stylosanthes scabra, an Orphan Legume from the Brazilian Caatinga.</title>
        <authorList>
            <person name="Ferreira-Neto J.R.C."/>
            <person name="da Silva M.D."/>
            <person name="Binneck E."/>
            <person name="de Melo N.F."/>
            <person name="da Silva R.H."/>
            <person name="de Melo A.L.T.M."/>
            <person name="Pandolfi V."/>
            <person name="Bustamante F.O."/>
            <person name="Brasileiro-Vidal A.C."/>
            <person name="Benko-Iseppon A.M."/>
        </authorList>
    </citation>
    <scope>NUCLEOTIDE SEQUENCE [LARGE SCALE GENOMIC DNA]</scope>
    <source>
        <tissue evidence="2">Leaves</tissue>
    </source>
</reference>
<proteinExistence type="predicted"/>
<accession>A0ABU6Z4S9</accession>